<evidence type="ECO:0000313" key="1">
    <source>
        <dbReference type="EMBL" id="MFC7125362.1"/>
    </source>
</evidence>
<organism evidence="1 2">
    <name type="scientific">Halovenus rubra</name>
    <dbReference type="NCBI Taxonomy" id="869890"/>
    <lineage>
        <taxon>Archaea</taxon>
        <taxon>Methanobacteriati</taxon>
        <taxon>Methanobacteriota</taxon>
        <taxon>Stenosarchaea group</taxon>
        <taxon>Halobacteria</taxon>
        <taxon>Halobacteriales</taxon>
        <taxon>Haloarculaceae</taxon>
        <taxon>Halovenus</taxon>
    </lineage>
</organism>
<dbReference type="AlphaFoldDB" id="A0ABD5X308"/>
<dbReference type="EMBL" id="JBHSZQ010000004">
    <property type="protein sequence ID" value="MFC7125362.1"/>
    <property type="molecule type" value="Genomic_DNA"/>
</dbReference>
<proteinExistence type="predicted"/>
<name>A0ABD5X308_9EURY</name>
<accession>A0ABD5X308</accession>
<sequence length="166" mass="18137">MTDAERSSADRNLSHHNAFEQADTGYRLSTVVFDVTVTTTEQPDGFQYTVDIVAPSLSAATADDVGQTVQTDWFETLERRLADAPNATRTSVELDEIQVTDQGETVSIQYRFTRPDPTVGPDICKTFAEYVEGTYVEGIVPGYEYVSPVSNLLSNASQGENSGTPL</sequence>
<comment type="caution">
    <text evidence="1">The sequence shown here is derived from an EMBL/GenBank/DDBJ whole genome shotgun (WGS) entry which is preliminary data.</text>
</comment>
<gene>
    <name evidence="1" type="ORF">ACFQJ7_04825</name>
</gene>
<dbReference type="Proteomes" id="UP001596414">
    <property type="component" value="Unassembled WGS sequence"/>
</dbReference>
<protein>
    <submittedName>
        <fullName evidence="1">DUF5813 family protein</fullName>
    </submittedName>
</protein>
<dbReference type="Pfam" id="PF19130">
    <property type="entry name" value="DUF5813"/>
    <property type="match status" value="1"/>
</dbReference>
<reference evidence="1 2" key="1">
    <citation type="journal article" date="2014" name="Int. J. Syst. Evol. Microbiol.">
        <title>Complete genome sequence of Corynebacterium casei LMG S-19264T (=DSM 44701T), isolated from a smear-ripened cheese.</title>
        <authorList>
            <consortium name="US DOE Joint Genome Institute (JGI-PGF)"/>
            <person name="Walter F."/>
            <person name="Albersmeier A."/>
            <person name="Kalinowski J."/>
            <person name="Ruckert C."/>
        </authorList>
    </citation>
    <scope>NUCLEOTIDE SEQUENCE [LARGE SCALE GENOMIC DNA]</scope>
    <source>
        <strain evidence="1 2">CGMCC 4.7215</strain>
    </source>
</reference>
<evidence type="ECO:0000313" key="2">
    <source>
        <dbReference type="Proteomes" id="UP001596414"/>
    </source>
</evidence>
<dbReference type="InterPro" id="IPR043851">
    <property type="entry name" value="DUF5813"/>
</dbReference>
<dbReference type="RefSeq" id="WP_267636355.1">
    <property type="nucleotide sequence ID" value="NZ_JAODIY010000004.1"/>
</dbReference>